<name>A0A523TA47_UNCAE</name>
<reference evidence="9 10" key="1">
    <citation type="submission" date="2019-03" db="EMBL/GenBank/DDBJ databases">
        <title>Metabolic potential of uncultured bacteria and archaea associated with petroleum seepage in deep-sea sediments.</title>
        <authorList>
            <person name="Dong X."/>
            <person name="Hubert C."/>
        </authorList>
    </citation>
    <scope>NUCLEOTIDE SEQUENCE [LARGE SCALE GENOMIC DNA]</scope>
    <source>
        <strain evidence="9">E44_bin3</strain>
    </source>
</reference>
<dbReference type="InterPro" id="IPR050901">
    <property type="entry name" value="BP-dep_ABC_trans_perm"/>
</dbReference>
<dbReference type="GO" id="GO:0055085">
    <property type="term" value="P:transmembrane transport"/>
    <property type="evidence" value="ECO:0007669"/>
    <property type="project" value="InterPro"/>
</dbReference>
<evidence type="ECO:0000256" key="2">
    <source>
        <dbReference type="ARBA" id="ARBA00022448"/>
    </source>
</evidence>
<feature type="transmembrane region" description="Helical" evidence="7">
    <location>
        <begin position="12"/>
        <end position="33"/>
    </location>
</feature>
<evidence type="ECO:0000256" key="6">
    <source>
        <dbReference type="ARBA" id="ARBA00023136"/>
    </source>
</evidence>
<dbReference type="Pfam" id="PF00528">
    <property type="entry name" value="BPD_transp_1"/>
    <property type="match status" value="1"/>
</dbReference>
<evidence type="ECO:0000256" key="7">
    <source>
        <dbReference type="RuleBase" id="RU363032"/>
    </source>
</evidence>
<dbReference type="InterPro" id="IPR035906">
    <property type="entry name" value="MetI-like_sf"/>
</dbReference>
<dbReference type="PANTHER" id="PTHR32243">
    <property type="entry name" value="MALTOSE TRANSPORT SYSTEM PERMEASE-RELATED"/>
    <property type="match status" value="1"/>
</dbReference>
<proteinExistence type="inferred from homology"/>
<comment type="subcellular location">
    <subcellularLocation>
        <location evidence="1 7">Cell membrane</location>
        <topology evidence="1 7">Multi-pass membrane protein</topology>
    </subcellularLocation>
</comment>
<feature type="transmembrane region" description="Helical" evidence="7">
    <location>
        <begin position="75"/>
        <end position="97"/>
    </location>
</feature>
<accession>A0A523TA47</accession>
<evidence type="ECO:0000256" key="4">
    <source>
        <dbReference type="ARBA" id="ARBA00022692"/>
    </source>
</evidence>
<dbReference type="CDD" id="cd06261">
    <property type="entry name" value="TM_PBP2"/>
    <property type="match status" value="1"/>
</dbReference>
<dbReference type="Proteomes" id="UP000316517">
    <property type="component" value="Unassembled WGS sequence"/>
</dbReference>
<evidence type="ECO:0000313" key="9">
    <source>
        <dbReference type="EMBL" id="TET26839.1"/>
    </source>
</evidence>
<feature type="transmembrane region" description="Helical" evidence="7">
    <location>
        <begin position="139"/>
        <end position="162"/>
    </location>
</feature>
<dbReference type="AlphaFoldDB" id="A0A523TA47"/>
<dbReference type="PANTHER" id="PTHR32243:SF18">
    <property type="entry name" value="INNER MEMBRANE ABC TRANSPORTER PERMEASE PROTEIN YCJP"/>
    <property type="match status" value="1"/>
</dbReference>
<dbReference type="InterPro" id="IPR000515">
    <property type="entry name" value="MetI-like"/>
</dbReference>
<evidence type="ECO:0000259" key="8">
    <source>
        <dbReference type="PROSITE" id="PS50928"/>
    </source>
</evidence>
<evidence type="ECO:0000256" key="5">
    <source>
        <dbReference type="ARBA" id="ARBA00022989"/>
    </source>
</evidence>
<keyword evidence="6 7" id="KW-0472">Membrane</keyword>
<organism evidence="9 10">
    <name type="scientific">Aerophobetes bacterium</name>
    <dbReference type="NCBI Taxonomy" id="2030807"/>
    <lineage>
        <taxon>Bacteria</taxon>
        <taxon>Candidatus Aerophobota</taxon>
    </lineage>
</organism>
<dbReference type="Gene3D" id="1.10.3720.10">
    <property type="entry name" value="MetI-like"/>
    <property type="match status" value="1"/>
</dbReference>
<gene>
    <name evidence="9" type="ORF">E3J68_04925</name>
</gene>
<feature type="transmembrane region" description="Helical" evidence="7">
    <location>
        <begin position="109"/>
        <end position="133"/>
    </location>
</feature>
<keyword evidence="3" id="KW-1003">Cell membrane</keyword>
<keyword evidence="5 7" id="KW-1133">Transmembrane helix</keyword>
<protein>
    <submittedName>
        <fullName evidence="9">Carbohydrate ABC transporter permease</fullName>
    </submittedName>
</protein>
<keyword evidence="4 7" id="KW-0812">Transmembrane</keyword>
<comment type="caution">
    <text evidence="9">The sequence shown here is derived from an EMBL/GenBank/DDBJ whole genome shotgun (WGS) entry which is preliminary data.</text>
</comment>
<evidence type="ECO:0000256" key="3">
    <source>
        <dbReference type="ARBA" id="ARBA00022475"/>
    </source>
</evidence>
<feature type="domain" description="ABC transmembrane type-1" evidence="8">
    <location>
        <begin position="71"/>
        <end position="261"/>
    </location>
</feature>
<sequence>MYGQKYSNLKKLVLYAIVFTYLVFVLFPLIWLVQSSFKSMYQALKIPPALIWRPTFEAYQKALGGGMLKAFLNSAIVSLSNVVLVLVLGVSAGYALANLKTKASQNIGFWILTVRMAPAFGIIVPLYIILRSFRLVDTIFAVMVAHLTINLPLAIWLLKGYFEEIPSELAEAAIVDGATRTQILLYVLVPVAAPMIVAVSALIFLLSWNEFLFAFVLTSEAARTVPVLVASLAGTMRFDWPLMCALSTLALIPAFVLVVYLQRYIVRGLTFGAVK</sequence>
<evidence type="ECO:0000313" key="10">
    <source>
        <dbReference type="Proteomes" id="UP000316517"/>
    </source>
</evidence>
<dbReference type="PROSITE" id="PS50928">
    <property type="entry name" value="ABC_TM1"/>
    <property type="match status" value="1"/>
</dbReference>
<dbReference type="GO" id="GO:0005886">
    <property type="term" value="C:plasma membrane"/>
    <property type="evidence" value="ECO:0007669"/>
    <property type="project" value="UniProtKB-SubCell"/>
</dbReference>
<dbReference type="SUPFAM" id="SSF161098">
    <property type="entry name" value="MetI-like"/>
    <property type="match status" value="1"/>
</dbReference>
<feature type="transmembrane region" description="Helical" evidence="7">
    <location>
        <begin position="183"/>
        <end position="205"/>
    </location>
</feature>
<comment type="similarity">
    <text evidence="7">Belongs to the binding-protein-dependent transport system permease family.</text>
</comment>
<evidence type="ECO:0000256" key="1">
    <source>
        <dbReference type="ARBA" id="ARBA00004651"/>
    </source>
</evidence>
<keyword evidence="2 7" id="KW-0813">Transport</keyword>
<dbReference type="EMBL" id="SOJT01000220">
    <property type="protein sequence ID" value="TET26839.1"/>
    <property type="molecule type" value="Genomic_DNA"/>
</dbReference>
<feature type="transmembrane region" description="Helical" evidence="7">
    <location>
        <begin position="240"/>
        <end position="261"/>
    </location>
</feature>